<dbReference type="InterPro" id="IPR032675">
    <property type="entry name" value="LRR_dom_sf"/>
</dbReference>
<feature type="domain" description="F-box" evidence="1">
    <location>
        <begin position="76"/>
        <end position="142"/>
    </location>
</feature>
<proteinExistence type="predicted"/>
<sequence>MQNSASRHLHTDSGSSASRLQVAIQLAGQSDSTGSDALPPEIGGSRNVVSVAGTSGDALTHEQYVAQSCGVSALVQRLPTELLADIFDMCFPEEMLWIDNSITAADEVRRLSQHHLLQLGQVCSRWHAIAMCTPKLWSTLAFDINSWRKFPIPNSAFLTLLESSLTRGGDHPLTLRVGTRKGLTENRDAITLLYKHAQRWQSVHFSSNDRCRCKSFSDAVGNLEQLHHLSLNVSWKRVDIFARAPRLKSLTLRARKGIVGDLSTLPWQQIERCECIGTRMSKPHLLYFPLSVLQRAQSAAEIYLSLTLRSTSVSQTQLFQVSSNAREVEFELDADTPQLIGQLFDCLTLPCLESYDFYAAGDDLPPWPSEAFLALADRSKFADHLTRLSICAIISDVELVRCLKVLPRLEELSLWDGWPTESMPVPNIVITDTFLRALLFKEDEPYLVPSLGFLYLVPRLEFSDSVLLDVVNCRIEELGSDDGDECPTFQVKLFWQDPLERSRDVSAETLEQLQELVSEGRLLFYYGEASEFDF</sequence>
<dbReference type="Proteomes" id="UP001362999">
    <property type="component" value="Unassembled WGS sequence"/>
</dbReference>
<evidence type="ECO:0000313" key="2">
    <source>
        <dbReference type="EMBL" id="KAK7013740.1"/>
    </source>
</evidence>
<protein>
    <recommendedName>
        <fullName evidence="1">F-box domain-containing protein</fullName>
    </recommendedName>
</protein>
<dbReference type="Gene3D" id="3.80.10.10">
    <property type="entry name" value="Ribonuclease Inhibitor"/>
    <property type="match status" value="1"/>
</dbReference>
<dbReference type="EMBL" id="JAWWNJ010000058">
    <property type="protein sequence ID" value="KAK7013740.1"/>
    <property type="molecule type" value="Genomic_DNA"/>
</dbReference>
<accession>A0AAW0ALS4</accession>
<name>A0AAW0ALS4_9AGAR</name>
<comment type="caution">
    <text evidence="2">The sequence shown here is derived from an EMBL/GenBank/DDBJ whole genome shotgun (WGS) entry which is preliminary data.</text>
</comment>
<dbReference type="AlphaFoldDB" id="A0AAW0ALS4"/>
<dbReference type="Pfam" id="PF12937">
    <property type="entry name" value="F-box-like"/>
    <property type="match status" value="1"/>
</dbReference>
<evidence type="ECO:0000259" key="1">
    <source>
        <dbReference type="Pfam" id="PF12937"/>
    </source>
</evidence>
<dbReference type="SUPFAM" id="SSF81383">
    <property type="entry name" value="F-box domain"/>
    <property type="match status" value="1"/>
</dbReference>
<keyword evidence="3" id="KW-1185">Reference proteome</keyword>
<evidence type="ECO:0000313" key="3">
    <source>
        <dbReference type="Proteomes" id="UP001362999"/>
    </source>
</evidence>
<organism evidence="2 3">
    <name type="scientific">Favolaschia claudopus</name>
    <dbReference type="NCBI Taxonomy" id="2862362"/>
    <lineage>
        <taxon>Eukaryota</taxon>
        <taxon>Fungi</taxon>
        <taxon>Dikarya</taxon>
        <taxon>Basidiomycota</taxon>
        <taxon>Agaricomycotina</taxon>
        <taxon>Agaricomycetes</taxon>
        <taxon>Agaricomycetidae</taxon>
        <taxon>Agaricales</taxon>
        <taxon>Marasmiineae</taxon>
        <taxon>Mycenaceae</taxon>
        <taxon>Favolaschia</taxon>
    </lineage>
</organism>
<dbReference type="Gene3D" id="1.20.1280.50">
    <property type="match status" value="1"/>
</dbReference>
<reference evidence="2 3" key="1">
    <citation type="journal article" date="2024" name="J Genomics">
        <title>Draft genome sequencing and assembly of Favolaschia claudopus CIRM-BRFM 2984 isolated from oak limbs.</title>
        <authorList>
            <person name="Navarro D."/>
            <person name="Drula E."/>
            <person name="Chaduli D."/>
            <person name="Cazenave R."/>
            <person name="Ahrendt S."/>
            <person name="Wang J."/>
            <person name="Lipzen A."/>
            <person name="Daum C."/>
            <person name="Barry K."/>
            <person name="Grigoriev I.V."/>
            <person name="Favel A."/>
            <person name="Rosso M.N."/>
            <person name="Martin F."/>
        </authorList>
    </citation>
    <scope>NUCLEOTIDE SEQUENCE [LARGE SCALE GENOMIC DNA]</scope>
    <source>
        <strain evidence="2 3">CIRM-BRFM 2984</strain>
    </source>
</reference>
<dbReference type="InterPro" id="IPR036047">
    <property type="entry name" value="F-box-like_dom_sf"/>
</dbReference>
<gene>
    <name evidence="2" type="ORF">R3P38DRAFT_3206301</name>
</gene>
<dbReference type="InterPro" id="IPR001810">
    <property type="entry name" value="F-box_dom"/>
</dbReference>